<name>A0A0G1MGK7_9BACT</name>
<sequence>MSETTFTSRVQGCLVGVTMEAIGLPHETMSHEDIMKLTDGRGLVDLQLPLKPVTFKSLQGLPLGATSDDWQLTLAVAGSLLDRKSFDLLDIALRHVVEMKTRTPSWGRATKNAVQEIAEWFQSAGTSGRHPANVRTWLKDGSGGGNGVGMKIAPLAIFAAITESTDKQLAASCRELGQMTHNDPRAWLAAVALATAILECLRGESDPRVIVLRALEVVRQEEFRGDYDWRDVPKLSEAIEKILDSRATASAEALRKTAGVSCFAMESIPFVLGSFLRHPIDIRTGVLEVLNAGGDTDSNIGMYAALAGAFAGLESIPEEWRKNIPDSEVAVKIAKRFLGLVKFER</sequence>
<dbReference type="GO" id="GO:0016787">
    <property type="term" value="F:hydrolase activity"/>
    <property type="evidence" value="ECO:0007669"/>
    <property type="project" value="UniProtKB-KW"/>
</dbReference>
<feature type="binding site" evidence="3">
    <location>
        <position position="69"/>
    </location>
    <ligand>
        <name>Mg(2+)</name>
        <dbReference type="ChEBI" id="CHEBI:18420"/>
        <label>1</label>
    </ligand>
</feature>
<dbReference type="AlphaFoldDB" id="A0A0G1MGK7"/>
<evidence type="ECO:0000313" key="4">
    <source>
        <dbReference type="EMBL" id="KKU07466.1"/>
    </source>
</evidence>
<feature type="binding site" evidence="3">
    <location>
        <position position="298"/>
    </location>
    <ligand>
        <name>Mg(2+)</name>
        <dbReference type="ChEBI" id="CHEBI:18420"/>
        <label>1</label>
    </ligand>
</feature>
<reference evidence="4 5" key="1">
    <citation type="journal article" date="2015" name="Nature">
        <title>rRNA introns, odd ribosomes, and small enigmatic genomes across a large radiation of phyla.</title>
        <authorList>
            <person name="Brown C.T."/>
            <person name="Hug L.A."/>
            <person name="Thomas B.C."/>
            <person name="Sharon I."/>
            <person name="Castelle C.J."/>
            <person name="Singh A."/>
            <person name="Wilkins M.J."/>
            <person name="Williams K.H."/>
            <person name="Banfield J.F."/>
        </authorList>
    </citation>
    <scope>NUCLEOTIDE SEQUENCE [LARGE SCALE GENOMIC DNA]</scope>
</reference>
<dbReference type="Proteomes" id="UP000034354">
    <property type="component" value="Unassembled WGS sequence"/>
</dbReference>
<dbReference type="Pfam" id="PF03747">
    <property type="entry name" value="ADP_ribosyl_GH"/>
    <property type="match status" value="1"/>
</dbReference>
<dbReference type="STRING" id="1618993.UX09_C0029G0005"/>
<dbReference type="SUPFAM" id="SSF101478">
    <property type="entry name" value="ADP-ribosylglycohydrolase"/>
    <property type="match status" value="1"/>
</dbReference>
<dbReference type="EMBL" id="LCKW01000029">
    <property type="protein sequence ID" value="KKU07466.1"/>
    <property type="molecule type" value="Genomic_DNA"/>
</dbReference>
<evidence type="ECO:0000256" key="2">
    <source>
        <dbReference type="ARBA" id="ARBA00022801"/>
    </source>
</evidence>
<dbReference type="GO" id="GO:0046872">
    <property type="term" value="F:metal ion binding"/>
    <property type="evidence" value="ECO:0007669"/>
    <property type="project" value="UniProtKB-KW"/>
</dbReference>
<comment type="similarity">
    <text evidence="1">Belongs to the ADP-ribosylglycohydrolase family.</text>
</comment>
<evidence type="ECO:0000256" key="3">
    <source>
        <dbReference type="PIRSR" id="PIRSR605502-1"/>
    </source>
</evidence>
<feature type="binding site" evidence="3">
    <location>
        <position position="68"/>
    </location>
    <ligand>
        <name>Mg(2+)</name>
        <dbReference type="ChEBI" id="CHEBI:18420"/>
        <label>1</label>
    </ligand>
</feature>
<evidence type="ECO:0000256" key="1">
    <source>
        <dbReference type="ARBA" id="ARBA00010702"/>
    </source>
</evidence>
<dbReference type="PANTHER" id="PTHR16222:SF24">
    <property type="entry name" value="ADP-RIBOSYLHYDROLASE ARH3"/>
    <property type="match status" value="1"/>
</dbReference>
<feature type="binding site" evidence="3">
    <location>
        <position position="297"/>
    </location>
    <ligand>
        <name>Mg(2+)</name>
        <dbReference type="ChEBI" id="CHEBI:18420"/>
        <label>1</label>
    </ligand>
</feature>
<gene>
    <name evidence="4" type="ORF">UX09_C0029G0005</name>
</gene>
<dbReference type="InterPro" id="IPR005502">
    <property type="entry name" value="Ribosyl_crysJ1"/>
</dbReference>
<dbReference type="InterPro" id="IPR050792">
    <property type="entry name" value="ADP-ribosylglycohydrolase"/>
</dbReference>
<feature type="binding site" evidence="3">
    <location>
        <position position="67"/>
    </location>
    <ligand>
        <name>Mg(2+)</name>
        <dbReference type="ChEBI" id="CHEBI:18420"/>
        <label>1</label>
    </ligand>
</feature>
<organism evidence="4 5">
    <name type="scientific">Candidatus Uhrbacteria bacterium GW2011_GWE2_45_35</name>
    <dbReference type="NCBI Taxonomy" id="1618993"/>
    <lineage>
        <taxon>Bacteria</taxon>
        <taxon>Candidatus Uhriibacteriota</taxon>
    </lineage>
</organism>
<dbReference type="PANTHER" id="PTHR16222">
    <property type="entry name" value="ADP-RIBOSYLGLYCOHYDROLASE"/>
    <property type="match status" value="1"/>
</dbReference>
<keyword evidence="3" id="KW-0479">Metal-binding</keyword>
<dbReference type="Gene3D" id="1.10.4080.10">
    <property type="entry name" value="ADP-ribosylation/Crystallin J1"/>
    <property type="match status" value="1"/>
</dbReference>
<keyword evidence="3" id="KW-0460">Magnesium</keyword>
<proteinExistence type="inferred from homology"/>
<keyword evidence="2" id="KW-0378">Hydrolase</keyword>
<accession>A0A0G1MGK7</accession>
<protein>
    <submittedName>
        <fullName evidence="4">ADP-ribosylation/Crystallin J1</fullName>
    </submittedName>
</protein>
<dbReference type="InterPro" id="IPR036705">
    <property type="entry name" value="Ribosyl_crysJ1_sf"/>
</dbReference>
<comment type="caution">
    <text evidence="4">The sequence shown here is derived from an EMBL/GenBank/DDBJ whole genome shotgun (WGS) entry which is preliminary data.</text>
</comment>
<feature type="binding site" evidence="3">
    <location>
        <position position="295"/>
    </location>
    <ligand>
        <name>Mg(2+)</name>
        <dbReference type="ChEBI" id="CHEBI:18420"/>
        <label>1</label>
    </ligand>
</feature>
<comment type="cofactor">
    <cofactor evidence="3">
        <name>Mg(2+)</name>
        <dbReference type="ChEBI" id="CHEBI:18420"/>
    </cofactor>
    <text evidence="3">Binds 2 magnesium ions per subunit.</text>
</comment>
<evidence type="ECO:0000313" key="5">
    <source>
        <dbReference type="Proteomes" id="UP000034354"/>
    </source>
</evidence>